<dbReference type="ESTHER" id="9sphn-w0a8l5">
    <property type="family name" value="GTSAGmotif"/>
</dbReference>
<dbReference type="KEGG" id="ssan:NX02_12855"/>
<keyword evidence="2" id="KW-0378">Hydrolase</keyword>
<evidence type="ECO:0000256" key="2">
    <source>
        <dbReference type="ARBA" id="ARBA00022801"/>
    </source>
</evidence>
<dbReference type="PANTHER" id="PTHR48081">
    <property type="entry name" value="AB HYDROLASE SUPERFAMILY PROTEIN C4A8.06C"/>
    <property type="match status" value="1"/>
</dbReference>
<dbReference type="HOGENOM" id="CLU_012494_13_1_5"/>
<evidence type="ECO:0000313" key="5">
    <source>
        <dbReference type="Proteomes" id="UP000018851"/>
    </source>
</evidence>
<dbReference type="EMBL" id="CP006644">
    <property type="protein sequence ID" value="AHE54269.1"/>
    <property type="molecule type" value="Genomic_DNA"/>
</dbReference>
<dbReference type="InterPro" id="IPR050300">
    <property type="entry name" value="GDXG_lipolytic_enzyme"/>
</dbReference>
<evidence type="ECO:0000313" key="4">
    <source>
        <dbReference type="EMBL" id="AHE54269.1"/>
    </source>
</evidence>
<dbReference type="STRING" id="1123269.NX02_12855"/>
<organism evidence="4 5">
    <name type="scientific">Sphingomonas sanxanigenens DSM 19645 = NX02</name>
    <dbReference type="NCBI Taxonomy" id="1123269"/>
    <lineage>
        <taxon>Bacteria</taxon>
        <taxon>Pseudomonadati</taxon>
        <taxon>Pseudomonadota</taxon>
        <taxon>Alphaproteobacteria</taxon>
        <taxon>Sphingomonadales</taxon>
        <taxon>Sphingomonadaceae</taxon>
        <taxon>Sphingomonas</taxon>
    </lineage>
</organism>
<dbReference type="Gene3D" id="3.40.50.1820">
    <property type="entry name" value="alpha/beta hydrolase"/>
    <property type="match status" value="1"/>
</dbReference>
<name>W0A8L5_9SPHN</name>
<dbReference type="PANTHER" id="PTHR48081:SF30">
    <property type="entry name" value="ACETYL-HYDROLASE LIPR-RELATED"/>
    <property type="match status" value="1"/>
</dbReference>
<dbReference type="PATRIC" id="fig|1123269.5.peg.2500"/>
<gene>
    <name evidence="4" type="ORF">NX02_12855</name>
</gene>
<proteinExistence type="inferred from homology"/>
<dbReference type="eggNOG" id="COG0657">
    <property type="taxonomic scope" value="Bacteria"/>
</dbReference>
<dbReference type="SUPFAM" id="SSF53474">
    <property type="entry name" value="alpha/beta-Hydrolases"/>
    <property type="match status" value="1"/>
</dbReference>
<feature type="domain" description="Alpha/beta hydrolase fold-3" evidence="3">
    <location>
        <begin position="110"/>
        <end position="306"/>
    </location>
</feature>
<accession>W0A8L5</accession>
<protein>
    <recommendedName>
        <fullName evidence="3">Alpha/beta hydrolase fold-3 domain-containing protein</fullName>
    </recommendedName>
</protein>
<reference evidence="4 5" key="1">
    <citation type="submission" date="2013-07" db="EMBL/GenBank/DDBJ databases">
        <title>Completed genome of Sphingomonas sanxanigenens NX02.</title>
        <authorList>
            <person name="Ma T."/>
            <person name="Huang H."/>
            <person name="Wu M."/>
            <person name="Li X."/>
            <person name="Li G."/>
        </authorList>
    </citation>
    <scope>NUCLEOTIDE SEQUENCE [LARGE SCALE GENOMIC DNA]</scope>
    <source>
        <strain evidence="4 5">NX02</strain>
    </source>
</reference>
<dbReference type="InterPro" id="IPR013094">
    <property type="entry name" value="AB_hydrolase_3"/>
</dbReference>
<dbReference type="GO" id="GO:0004806">
    <property type="term" value="F:triacylglycerol lipase activity"/>
    <property type="evidence" value="ECO:0007669"/>
    <property type="project" value="TreeGrafter"/>
</dbReference>
<dbReference type="InterPro" id="IPR029058">
    <property type="entry name" value="AB_hydrolase_fold"/>
</dbReference>
<sequence length="335" mass="35783">MIMTDDTSGVRLEPRIIPFPASISTEARAALQRLVRDDGVPLNSLHAMPSPDDHDGWMRLKAAVDAQYAAGMTALAGQLQSSVTTIEIDGATVHVATPKDPLRTDCAYIDLHGGALVLGGGGDACRIAAQAQADRHRVTCYGVDYRMPPEHPFPAALDDCLATYRHLLDRYGAANIVIGGRSAGGNLAVAMLLRAREEGLPFPAALVLLSPEVDLTESGDSFQVNRLVDVVLPGSLMANNLLYANGADLAHPYLSPLFGDFGGFPPTFLQSGTRDLFLSNAVRMHRLLRRAAVPVELHVFEAMPHGGFMGGTPEDLELAAETSRFVAAHWPTISG</sequence>
<comment type="similarity">
    <text evidence="1">Belongs to the 'GDXG' lipolytic enzyme family.</text>
</comment>
<dbReference type="AlphaFoldDB" id="W0A8L5"/>
<dbReference type="Pfam" id="PF07859">
    <property type="entry name" value="Abhydrolase_3"/>
    <property type="match status" value="1"/>
</dbReference>
<dbReference type="Proteomes" id="UP000018851">
    <property type="component" value="Chromosome"/>
</dbReference>
<keyword evidence="5" id="KW-1185">Reference proteome</keyword>
<evidence type="ECO:0000256" key="1">
    <source>
        <dbReference type="ARBA" id="ARBA00010515"/>
    </source>
</evidence>
<evidence type="ECO:0000259" key="3">
    <source>
        <dbReference type="Pfam" id="PF07859"/>
    </source>
</evidence>